<keyword evidence="2" id="KW-1185">Reference proteome</keyword>
<proteinExistence type="predicted"/>
<dbReference type="eggNOG" id="COG4626">
    <property type="taxonomic scope" value="Bacteria"/>
</dbReference>
<accession>Q6AGU5</accession>
<dbReference type="InterPro" id="IPR027417">
    <property type="entry name" value="P-loop_NTPase"/>
</dbReference>
<dbReference type="RefSeq" id="WP_011185402.1">
    <property type="nucleotide sequence ID" value="NC_006087.1"/>
</dbReference>
<dbReference type="Proteomes" id="UP000001306">
    <property type="component" value="Chromosome"/>
</dbReference>
<protein>
    <submittedName>
        <fullName evidence="1">Phage-related terminase</fullName>
    </submittedName>
</protein>
<dbReference type="KEGG" id="lxx:Lxx03960"/>
<evidence type="ECO:0000313" key="1">
    <source>
        <dbReference type="EMBL" id="AAT88400.1"/>
    </source>
</evidence>
<reference evidence="1 2" key="1">
    <citation type="journal article" date="2004" name="Mol. Plant Microbe Interact.">
        <title>The genome sequence of the Gram-positive sugarcane pathogen Leifsonia xyli subsp. xyli.</title>
        <authorList>
            <person name="Monteiro-Vitorello C.B."/>
            <person name="Camargo L.E.A."/>
            <person name="Van Sluys M.A."/>
            <person name="Kitajima J.P."/>
            <person name="Truffi D."/>
            <person name="do Amaral A.M."/>
            <person name="Harakava R."/>
            <person name="de Oliveira J.C.F."/>
            <person name="Wood D."/>
            <person name="de Oliveira M.C."/>
            <person name="Miyaki C.Y."/>
            <person name="Takita M.A."/>
            <person name="da Silva A.C.R."/>
            <person name="Furlan L.R."/>
            <person name="Carraro D.M."/>
            <person name="Camarotte G."/>
            <person name="Almeida N.F. Jr."/>
            <person name="Carrer H."/>
            <person name="Coutinho L.L."/>
            <person name="El-Dorry H.A."/>
            <person name="Ferro M.I.T."/>
            <person name="Gagliardi P.R."/>
            <person name="Giglioti E."/>
            <person name="Goldman M.H.S."/>
            <person name="Goldman G.H."/>
            <person name="Kimura E.T."/>
            <person name="Ferro E.S."/>
            <person name="Kuramae E.E."/>
            <person name="Lemos E.G.M."/>
            <person name="Lemos M.V.F."/>
            <person name="Mauro S.M.Z."/>
            <person name="Machado M.A."/>
            <person name="Marino C.L."/>
            <person name="Menck C.F."/>
            <person name="Nunes L.R."/>
            <person name="Oliveira R.C."/>
            <person name="Pereira G.G."/>
            <person name="Siqueira W."/>
            <person name="de Souza A.A."/>
            <person name="Tsai S.M."/>
            <person name="Zanca A.S."/>
            <person name="Simpson A.J.G."/>
            <person name="Brumbley S.M."/>
            <person name="Setubal J.C."/>
        </authorList>
    </citation>
    <scope>NUCLEOTIDE SEQUENCE [LARGE SCALE GENOMIC DNA]</scope>
    <source>
        <strain evidence="1 2">CTCB07</strain>
    </source>
</reference>
<name>Q6AGU5_LEIXX</name>
<dbReference type="HOGENOM" id="CLU_030716_0_0_11"/>
<dbReference type="EMBL" id="AE016822">
    <property type="protein sequence ID" value="AAT88400.1"/>
    <property type="molecule type" value="Genomic_DNA"/>
</dbReference>
<organism evidence="1 2">
    <name type="scientific">Leifsonia xyli subsp. xyli (strain CTCB07)</name>
    <dbReference type="NCBI Taxonomy" id="281090"/>
    <lineage>
        <taxon>Bacteria</taxon>
        <taxon>Bacillati</taxon>
        <taxon>Actinomycetota</taxon>
        <taxon>Actinomycetes</taxon>
        <taxon>Micrococcales</taxon>
        <taxon>Microbacteriaceae</taxon>
        <taxon>Leifsonia</taxon>
    </lineage>
</organism>
<gene>
    <name evidence="1" type="primary">4</name>
    <name evidence="1" type="ordered locus">Lxx03960</name>
</gene>
<sequence length="361" mass="39919">MPPTSQMKRSTRKLSEVARHVVVPSGIVSTGWPAVEARIRDFGDEFDVWQQGASKLILAKRANGDYAATIGGITLSIPRQVAKTYMVSRINIVALCTIFPNLTVLWTAHRTRTSTKTFASLRGFVGRKSVAPFVRNVRAVNGEQEIEFTNGSVIMFGAREQGFGRGFDEVDIEVFDEAQILTEKALEDMVAATNQSRFPAGALLFFMGTPPRPVDPGEAFKQRRREALLGGSDDAVYIECSADTDADPDDREQWEIANPSYPHRTPLKSMLRLRKNLPSDESWKREALGIWDTDQVGSRFISASRWADLEGIPDPDESPAYGVAFSQDGMRMSLGGAFKGESETVHVELLDRPMRAMSKAG</sequence>
<evidence type="ECO:0000313" key="2">
    <source>
        <dbReference type="Proteomes" id="UP000001306"/>
    </source>
</evidence>
<dbReference type="AlphaFoldDB" id="Q6AGU5"/>
<dbReference type="Gene3D" id="3.40.50.300">
    <property type="entry name" value="P-loop containing nucleotide triphosphate hydrolases"/>
    <property type="match status" value="1"/>
</dbReference>